<evidence type="ECO:0000256" key="7">
    <source>
        <dbReference type="RuleBase" id="RU363032"/>
    </source>
</evidence>
<evidence type="ECO:0000256" key="4">
    <source>
        <dbReference type="ARBA" id="ARBA00022692"/>
    </source>
</evidence>
<dbReference type="InterPro" id="IPR000515">
    <property type="entry name" value="MetI-like"/>
</dbReference>
<name>A0ABS5CC60_9BACL</name>
<dbReference type="InterPro" id="IPR050809">
    <property type="entry name" value="UgpAE/MalFG_permease"/>
</dbReference>
<evidence type="ECO:0000313" key="11">
    <source>
        <dbReference type="Proteomes" id="UP000673394"/>
    </source>
</evidence>
<feature type="transmembrane region" description="Helical" evidence="7">
    <location>
        <begin position="20"/>
        <end position="39"/>
    </location>
</feature>
<keyword evidence="6 7" id="KW-0472">Membrane</keyword>
<keyword evidence="11" id="KW-1185">Reference proteome</keyword>
<dbReference type="PROSITE" id="PS50928">
    <property type="entry name" value="ABC_TM1"/>
    <property type="match status" value="1"/>
</dbReference>
<sequence length="310" mass="35674">MQRALKKKGFLYEIMKNRILYLMFLPVGIYFLVLAYLPMPGIVIAFKEYSYDGGIFGSKWNGIENFKYFFESGKLWLVTKNTVLYNLVFLTVSTILSVIVAILIAEMVGKYFKKTAQTFMFLPYFISWVTVSAFFYNIFNYDYGALNTWLKSLGAEPIDIYSNPSMWLILLPLFYVWKGIGFSSVLYLSAIMGIDHESYESAKIDGANLYQRIWYITIPMLKPTIITLVLLGLSRIMRGEFDMFYQLIGDNGLLADTTDIIDTFVFRSLIFANDFGMASAGGVYQSVLSFFIIYAVNWGVKKWNSDYALY</sequence>
<feature type="transmembrane region" description="Helical" evidence="7">
    <location>
        <begin position="275"/>
        <end position="296"/>
    </location>
</feature>
<evidence type="ECO:0000256" key="5">
    <source>
        <dbReference type="ARBA" id="ARBA00022989"/>
    </source>
</evidence>
<dbReference type="EMBL" id="JAGKSP010000004">
    <property type="protein sequence ID" value="MBP3963546.1"/>
    <property type="molecule type" value="Genomic_DNA"/>
</dbReference>
<comment type="similarity">
    <text evidence="7">Belongs to the binding-protein-dependent transport system permease family.</text>
</comment>
<dbReference type="RefSeq" id="WP_210655430.1">
    <property type="nucleotide sequence ID" value="NZ_JAGKSP010000001.1"/>
</dbReference>
<dbReference type="CDD" id="cd06261">
    <property type="entry name" value="TM_PBP2"/>
    <property type="match status" value="1"/>
</dbReference>
<proteinExistence type="inferred from homology"/>
<comment type="subcellular location">
    <subcellularLocation>
        <location evidence="1 7">Cell membrane</location>
        <topology evidence="1 7">Multi-pass membrane protein</topology>
    </subcellularLocation>
</comment>
<evidence type="ECO:0000256" key="2">
    <source>
        <dbReference type="ARBA" id="ARBA00022448"/>
    </source>
</evidence>
<evidence type="ECO:0000256" key="1">
    <source>
        <dbReference type="ARBA" id="ARBA00004651"/>
    </source>
</evidence>
<feature type="transmembrane region" description="Helical" evidence="7">
    <location>
        <begin position="213"/>
        <end position="233"/>
    </location>
</feature>
<keyword evidence="3" id="KW-1003">Cell membrane</keyword>
<dbReference type="SUPFAM" id="SSF161098">
    <property type="entry name" value="MetI-like"/>
    <property type="match status" value="1"/>
</dbReference>
<keyword evidence="4 7" id="KW-0812">Transmembrane</keyword>
<keyword evidence="2 7" id="KW-0813">Transport</keyword>
<organism evidence="10 11">
    <name type="scientific">Paenibacillus lignilyticus</name>
    <dbReference type="NCBI Taxonomy" id="1172615"/>
    <lineage>
        <taxon>Bacteria</taxon>
        <taxon>Bacillati</taxon>
        <taxon>Bacillota</taxon>
        <taxon>Bacilli</taxon>
        <taxon>Bacillales</taxon>
        <taxon>Paenibacillaceae</taxon>
        <taxon>Paenibacillus</taxon>
    </lineage>
</organism>
<dbReference type="PANTHER" id="PTHR43227:SF11">
    <property type="entry name" value="BLL4140 PROTEIN"/>
    <property type="match status" value="1"/>
</dbReference>
<dbReference type="Proteomes" id="UP000673394">
    <property type="component" value="Unassembled WGS sequence"/>
</dbReference>
<comment type="caution">
    <text evidence="10">The sequence shown here is derived from an EMBL/GenBank/DDBJ whole genome shotgun (WGS) entry which is preliminary data.</text>
</comment>
<feature type="transmembrane region" description="Helical" evidence="7">
    <location>
        <begin position="121"/>
        <end position="139"/>
    </location>
</feature>
<dbReference type="InterPro" id="IPR035906">
    <property type="entry name" value="MetI-like_sf"/>
</dbReference>
<evidence type="ECO:0000256" key="6">
    <source>
        <dbReference type="ARBA" id="ARBA00023136"/>
    </source>
</evidence>
<dbReference type="Gene3D" id="1.10.3720.10">
    <property type="entry name" value="MetI-like"/>
    <property type="match status" value="1"/>
</dbReference>
<keyword evidence="5 7" id="KW-1133">Transmembrane helix</keyword>
<evidence type="ECO:0000313" key="10">
    <source>
        <dbReference type="EMBL" id="MBP3963546.1"/>
    </source>
</evidence>
<feature type="transmembrane region" description="Helical" evidence="7">
    <location>
        <begin position="166"/>
        <end position="192"/>
    </location>
</feature>
<accession>A0ABS5CC60</accession>
<dbReference type="Pfam" id="PF00528">
    <property type="entry name" value="BPD_transp_1"/>
    <property type="match status" value="1"/>
</dbReference>
<reference evidence="10 11" key="1">
    <citation type="submission" date="2021-04" db="EMBL/GenBank/DDBJ databases">
        <title>Paenibacillus sp. DLE-14 whole genome sequence.</title>
        <authorList>
            <person name="Ham Y.J."/>
        </authorList>
    </citation>
    <scope>NUCLEOTIDE SEQUENCE [LARGE SCALE GENOMIC DNA]</scope>
    <source>
        <strain evidence="10 11">DLE-14</strain>
    </source>
</reference>
<protein>
    <submittedName>
        <fullName evidence="10">Sugar ABC transporter permease</fullName>
    </submittedName>
</protein>
<feature type="transmembrane region" description="Helical" evidence="7">
    <location>
        <begin position="83"/>
        <end position="109"/>
    </location>
</feature>
<feature type="domain" description="ABC transmembrane type-1" evidence="8">
    <location>
        <begin position="79"/>
        <end position="296"/>
    </location>
</feature>
<evidence type="ECO:0000313" key="9">
    <source>
        <dbReference type="EMBL" id="MBP3961783.1"/>
    </source>
</evidence>
<gene>
    <name evidence="9" type="ORF">I8J30_03600</name>
    <name evidence="10" type="ORF">I8J30_12595</name>
</gene>
<dbReference type="PANTHER" id="PTHR43227">
    <property type="entry name" value="BLL4140 PROTEIN"/>
    <property type="match status" value="1"/>
</dbReference>
<dbReference type="EMBL" id="JAGKSP010000001">
    <property type="protein sequence ID" value="MBP3961783.1"/>
    <property type="molecule type" value="Genomic_DNA"/>
</dbReference>
<evidence type="ECO:0000259" key="8">
    <source>
        <dbReference type="PROSITE" id="PS50928"/>
    </source>
</evidence>
<evidence type="ECO:0000256" key="3">
    <source>
        <dbReference type="ARBA" id="ARBA00022475"/>
    </source>
</evidence>